<evidence type="ECO:0000256" key="11">
    <source>
        <dbReference type="RuleBase" id="RU000634"/>
    </source>
</evidence>
<evidence type="ECO:0000313" key="13">
    <source>
        <dbReference type="Proteomes" id="UP000006038"/>
    </source>
</evidence>
<dbReference type="GO" id="GO:0005789">
    <property type="term" value="C:endoplasmic reticulum membrane"/>
    <property type="evidence" value="ECO:0007669"/>
    <property type="project" value="UniProtKB-SubCell"/>
</dbReference>
<sequence>MSRWDGPDVSVAAGVTSPFAGEVSRPRHLLAGPVPRTRTRATEVAGEWAPPLAHAVHGARGSCLTPRASRSSWARFTGPKDTGVWGPDVAGQSTFGAQRLPSFPSLPVPSRRGVLPTSSPPFFPRIWSFKPRNPNHCAAAVAAAAAVAMNAFRFLGDMTHLFSVLVLLLKIYATKSCSGVSRKTQELYMVVFVARYMDLFTDYISLYNSVMKVVFITSSAAIVWCMRRHPQVRRTYDRDQDTFRHVVLVAASFVLALIFNERFTFREICWAFSIYLEAVAILPQLVLLQRSRNVDNLTGQYVLFLGAYRAFYILNWIYRYFTEGHTSRWIPWIAGLVQTALYADFFYYYFLSWKNNVKLELPA</sequence>
<dbReference type="STRING" id="4533.J3M940"/>
<evidence type="ECO:0000256" key="2">
    <source>
        <dbReference type="ARBA" id="ARBA00010120"/>
    </source>
</evidence>
<evidence type="ECO:0000256" key="8">
    <source>
        <dbReference type="ARBA" id="ARBA00022989"/>
    </source>
</evidence>
<reference evidence="12" key="2">
    <citation type="submission" date="2013-04" db="UniProtKB">
        <authorList>
            <consortium name="EnsemblPlants"/>
        </authorList>
    </citation>
    <scope>IDENTIFICATION</scope>
</reference>
<dbReference type="HOGENOM" id="CLU_763723_0_0_1"/>
<dbReference type="InterPro" id="IPR000133">
    <property type="entry name" value="ER_ret_rcpt"/>
</dbReference>
<evidence type="ECO:0000256" key="9">
    <source>
        <dbReference type="ARBA" id="ARBA00023136"/>
    </source>
</evidence>
<keyword evidence="9 11" id="KW-0472">Membrane</keyword>
<keyword evidence="5 11" id="KW-0256">Endoplasmic reticulum</keyword>
<dbReference type="GO" id="GO:0046923">
    <property type="term" value="F:ER retention sequence binding"/>
    <property type="evidence" value="ECO:0007669"/>
    <property type="project" value="InterPro"/>
</dbReference>
<dbReference type="GO" id="GO:0016192">
    <property type="term" value="P:vesicle-mediated transport"/>
    <property type="evidence" value="ECO:0007669"/>
    <property type="project" value="UniProtKB-KW"/>
</dbReference>
<evidence type="ECO:0000256" key="4">
    <source>
        <dbReference type="ARBA" id="ARBA00022692"/>
    </source>
</evidence>
<feature type="transmembrane region" description="Helical" evidence="11">
    <location>
        <begin position="270"/>
        <end position="288"/>
    </location>
</feature>
<dbReference type="EnsemblPlants" id="OB05G31140.1">
    <property type="protein sequence ID" value="OB05G31140.1"/>
    <property type="gene ID" value="OB05G31140"/>
</dbReference>
<evidence type="ECO:0000256" key="10">
    <source>
        <dbReference type="ARBA" id="ARBA00023170"/>
    </source>
</evidence>
<dbReference type="GO" id="GO:0006621">
    <property type="term" value="P:protein retention in ER lumen"/>
    <property type="evidence" value="ECO:0007669"/>
    <property type="project" value="InterPro"/>
</dbReference>
<dbReference type="PRINTS" id="PR00660">
    <property type="entry name" value="ERLUMENR"/>
</dbReference>
<dbReference type="AlphaFoldDB" id="J3M940"/>
<dbReference type="Pfam" id="PF00810">
    <property type="entry name" value="ER_lumen_recept"/>
    <property type="match status" value="1"/>
</dbReference>
<keyword evidence="10 11" id="KW-0675">Receptor</keyword>
<keyword evidence="13" id="KW-1185">Reference proteome</keyword>
<feature type="transmembrane region" description="Helical" evidence="11">
    <location>
        <begin position="300"/>
        <end position="318"/>
    </location>
</feature>
<evidence type="ECO:0000313" key="12">
    <source>
        <dbReference type="EnsemblPlants" id="OB05G31140.1"/>
    </source>
</evidence>
<keyword evidence="6" id="KW-0931">ER-Golgi transport</keyword>
<keyword evidence="3 11" id="KW-0813">Transport</keyword>
<evidence type="ECO:0000256" key="6">
    <source>
        <dbReference type="ARBA" id="ARBA00022892"/>
    </source>
</evidence>
<feature type="transmembrane region" description="Helical" evidence="11">
    <location>
        <begin position="206"/>
        <end position="225"/>
    </location>
</feature>
<name>J3M940_ORYBR</name>
<reference evidence="12" key="1">
    <citation type="journal article" date="2013" name="Nat. Commun.">
        <title>Whole-genome sequencing of Oryza brachyantha reveals mechanisms underlying Oryza genome evolution.</title>
        <authorList>
            <person name="Chen J."/>
            <person name="Huang Q."/>
            <person name="Gao D."/>
            <person name="Wang J."/>
            <person name="Lang Y."/>
            <person name="Liu T."/>
            <person name="Li B."/>
            <person name="Bai Z."/>
            <person name="Luis Goicoechea J."/>
            <person name="Liang C."/>
            <person name="Chen C."/>
            <person name="Zhang W."/>
            <person name="Sun S."/>
            <person name="Liao Y."/>
            <person name="Zhang X."/>
            <person name="Yang L."/>
            <person name="Song C."/>
            <person name="Wang M."/>
            <person name="Shi J."/>
            <person name="Liu G."/>
            <person name="Liu J."/>
            <person name="Zhou H."/>
            <person name="Zhou W."/>
            <person name="Yu Q."/>
            <person name="An N."/>
            <person name="Chen Y."/>
            <person name="Cai Q."/>
            <person name="Wang B."/>
            <person name="Liu B."/>
            <person name="Min J."/>
            <person name="Huang Y."/>
            <person name="Wu H."/>
            <person name="Li Z."/>
            <person name="Zhang Y."/>
            <person name="Yin Y."/>
            <person name="Song W."/>
            <person name="Jiang J."/>
            <person name="Jackson S.A."/>
            <person name="Wing R.A."/>
            <person name="Wang J."/>
            <person name="Chen M."/>
        </authorList>
    </citation>
    <scope>NUCLEOTIDE SEQUENCE [LARGE SCALE GENOMIC DNA]</scope>
    <source>
        <strain evidence="12">cv. IRGC 101232</strain>
    </source>
</reference>
<dbReference type="Gramene" id="OB05G31140.1">
    <property type="protein sequence ID" value="OB05G31140.1"/>
    <property type="gene ID" value="OB05G31140"/>
</dbReference>
<comment type="subcellular location">
    <subcellularLocation>
        <location evidence="1 11">Endoplasmic reticulum membrane</location>
        <topology evidence="1 11">Multi-pass membrane protein</topology>
    </subcellularLocation>
</comment>
<feature type="transmembrane region" description="Helical" evidence="11">
    <location>
        <begin position="246"/>
        <end position="264"/>
    </location>
</feature>
<dbReference type="eggNOG" id="KOG3106">
    <property type="taxonomic scope" value="Eukaryota"/>
</dbReference>
<feature type="transmembrane region" description="Helical" evidence="11">
    <location>
        <begin position="330"/>
        <end position="350"/>
    </location>
</feature>
<organism evidence="12">
    <name type="scientific">Oryza brachyantha</name>
    <name type="common">malo sina</name>
    <dbReference type="NCBI Taxonomy" id="4533"/>
    <lineage>
        <taxon>Eukaryota</taxon>
        <taxon>Viridiplantae</taxon>
        <taxon>Streptophyta</taxon>
        <taxon>Embryophyta</taxon>
        <taxon>Tracheophyta</taxon>
        <taxon>Spermatophyta</taxon>
        <taxon>Magnoliopsida</taxon>
        <taxon>Liliopsida</taxon>
        <taxon>Poales</taxon>
        <taxon>Poaceae</taxon>
        <taxon>BOP clade</taxon>
        <taxon>Oryzoideae</taxon>
        <taxon>Oryzeae</taxon>
        <taxon>Oryzinae</taxon>
        <taxon>Oryza</taxon>
    </lineage>
</organism>
<evidence type="ECO:0000256" key="3">
    <source>
        <dbReference type="ARBA" id="ARBA00022448"/>
    </source>
</evidence>
<dbReference type="GO" id="GO:0015031">
    <property type="term" value="P:protein transport"/>
    <property type="evidence" value="ECO:0007669"/>
    <property type="project" value="UniProtKB-KW"/>
</dbReference>
<evidence type="ECO:0000256" key="1">
    <source>
        <dbReference type="ARBA" id="ARBA00004477"/>
    </source>
</evidence>
<dbReference type="Proteomes" id="UP000006038">
    <property type="component" value="Chromosome 5"/>
</dbReference>
<dbReference type="PROSITE" id="PS00952">
    <property type="entry name" value="ER_LUMEN_RECEPTOR_2"/>
    <property type="match status" value="1"/>
</dbReference>
<comment type="similarity">
    <text evidence="2 11">Belongs to the ERD2 family.</text>
</comment>
<protein>
    <recommendedName>
        <fullName evidence="11">ER lumen protein-retaining receptor</fullName>
    </recommendedName>
</protein>
<evidence type="ECO:0000256" key="7">
    <source>
        <dbReference type="ARBA" id="ARBA00022927"/>
    </source>
</evidence>
<dbReference type="OMA" id="CHVASPN"/>
<comment type="caution">
    <text evidence="11">Lacks conserved residue(s) required for the propagation of feature annotation.</text>
</comment>
<dbReference type="PROSITE" id="PS00951">
    <property type="entry name" value="ER_LUMEN_RECEPTOR_1"/>
    <property type="match status" value="1"/>
</dbReference>
<keyword evidence="8 11" id="KW-1133">Transmembrane helix</keyword>
<dbReference type="PANTHER" id="PTHR10585">
    <property type="entry name" value="ER LUMEN PROTEIN RETAINING RECEPTOR"/>
    <property type="match status" value="1"/>
</dbReference>
<evidence type="ECO:0000256" key="5">
    <source>
        <dbReference type="ARBA" id="ARBA00022824"/>
    </source>
</evidence>
<accession>J3M940</accession>
<keyword evidence="7 11" id="KW-0653">Protein transport</keyword>
<proteinExistence type="inferred from homology"/>
<keyword evidence="4 11" id="KW-0812">Transmembrane</keyword>